<reference evidence="3" key="1">
    <citation type="journal article" date="2014" name="Proc. Natl. Acad. Sci. U.S.A.">
        <title>Extensive sampling of basidiomycete genomes demonstrates inadequacy of the white-rot/brown-rot paradigm for wood decay fungi.</title>
        <authorList>
            <person name="Riley R."/>
            <person name="Salamov A.A."/>
            <person name="Brown D.W."/>
            <person name="Nagy L.G."/>
            <person name="Floudas D."/>
            <person name="Held B.W."/>
            <person name="Levasseur A."/>
            <person name="Lombard V."/>
            <person name="Morin E."/>
            <person name="Otillar R."/>
            <person name="Lindquist E.A."/>
            <person name="Sun H."/>
            <person name="LaButti K.M."/>
            <person name="Schmutz J."/>
            <person name="Jabbour D."/>
            <person name="Luo H."/>
            <person name="Baker S.E."/>
            <person name="Pisabarro A.G."/>
            <person name="Walton J.D."/>
            <person name="Blanchette R.A."/>
            <person name="Henrissat B."/>
            <person name="Martin F."/>
            <person name="Cullen D."/>
            <person name="Hibbett D.S."/>
            <person name="Grigoriev I.V."/>
        </authorList>
    </citation>
    <scope>NUCLEOTIDE SEQUENCE [LARGE SCALE GENOMIC DNA]</scope>
    <source>
        <strain evidence="3">FD-172 SS1</strain>
    </source>
</reference>
<dbReference type="HOGENOM" id="CLU_395322_0_0_1"/>
<dbReference type="InParanoid" id="A0A067MZV0"/>
<feature type="compositionally biased region" description="Basic and acidic residues" evidence="1">
    <location>
        <begin position="426"/>
        <end position="435"/>
    </location>
</feature>
<evidence type="ECO:0000256" key="1">
    <source>
        <dbReference type="SAM" id="MobiDB-lite"/>
    </source>
</evidence>
<proteinExistence type="predicted"/>
<name>A0A067MZV0_BOTB1</name>
<feature type="compositionally biased region" description="Polar residues" evidence="1">
    <location>
        <begin position="100"/>
        <end position="111"/>
    </location>
</feature>
<gene>
    <name evidence="2" type="ORF">BOTBODRAFT_142768</name>
</gene>
<feature type="region of interest" description="Disordered" evidence="1">
    <location>
        <begin position="424"/>
        <end position="450"/>
    </location>
</feature>
<protein>
    <submittedName>
        <fullName evidence="2">Uncharacterized protein</fullName>
    </submittedName>
</protein>
<feature type="region of interest" description="Disordered" evidence="1">
    <location>
        <begin position="92"/>
        <end position="134"/>
    </location>
</feature>
<dbReference type="Proteomes" id="UP000027195">
    <property type="component" value="Unassembled WGS sequence"/>
</dbReference>
<dbReference type="AlphaFoldDB" id="A0A067MZV0"/>
<accession>A0A067MZV0</accession>
<feature type="region of interest" description="Disordered" evidence="1">
    <location>
        <begin position="369"/>
        <end position="391"/>
    </location>
</feature>
<sequence>MPPVDPLLAERDALDLKELTRFLSSQDLSSVPTHILGILVGIISRKNLLEEEHSTSADGYKAVILEHVRQCLCARNALGTRDRTASFLGEALPGDEHISDSSQPTPSSLNGPSLGPTRILPPSDDSHASVRRPLPECPLPPARDIPHPQWGFSPDVQAVGAHTERLGGSQGFAGVPTELVEHIEQDPKAVAQPARGNSESSLADPLLASSSPGQGIFRDRVPAFEAATAAKMFGEDTERPAQHREPSLLPFKARSKLSMLEKRAAELNLRVTEVLASRGVVRADAPGGGRGRPLCGGQSIISEGGHVESNPPADAVTSGTIHPLFASLSRPNGGVPSTALDGPTEAPVVPPFPKSEVASHETHLPEAGVASDIPNQSIHRPEPPTGDVQPYVPRLSLKARSRIAKLEKVEAALAAQILAIGSRNQAARDDGRNGDQDISSEGARVDGNPPVNAMTFGSIHPLFAPLPDFTQGSSLQSETLPPPCGCNLCMRDSTQSISANATAVSPALPNLTGTEDVAHETSDPCACERSETDNRPISSNPFSIGHPPHRLPSLGSLTGTHNFWGTGPPAQPRSQIYPAGLTPGQHTTNSDTRNEYGAHLYSLRDVVYPSRHPHYADHLSGDLGFVRAPGFERNRLPASLLAQNGIVDTAAARSLSESSAAAQSTRWSPMLPRQMIGDHLPQFSDYFPSASRGSGNY</sequence>
<evidence type="ECO:0000313" key="2">
    <source>
        <dbReference type="EMBL" id="KDQ20225.1"/>
    </source>
</evidence>
<organism evidence="2 3">
    <name type="scientific">Botryobasidium botryosum (strain FD-172 SS1)</name>
    <dbReference type="NCBI Taxonomy" id="930990"/>
    <lineage>
        <taxon>Eukaryota</taxon>
        <taxon>Fungi</taxon>
        <taxon>Dikarya</taxon>
        <taxon>Basidiomycota</taxon>
        <taxon>Agaricomycotina</taxon>
        <taxon>Agaricomycetes</taxon>
        <taxon>Cantharellales</taxon>
        <taxon>Botryobasidiaceae</taxon>
        <taxon>Botryobasidium</taxon>
    </lineage>
</organism>
<dbReference type="EMBL" id="KL198018">
    <property type="protein sequence ID" value="KDQ20225.1"/>
    <property type="molecule type" value="Genomic_DNA"/>
</dbReference>
<keyword evidence="3" id="KW-1185">Reference proteome</keyword>
<evidence type="ECO:0000313" key="3">
    <source>
        <dbReference type="Proteomes" id="UP000027195"/>
    </source>
</evidence>